<sequence>MKSVKLMLLGISIMLYAGVWVLDPVARLGGAEWIILLIGLITSVIGFIYKDAKK</sequence>
<evidence type="ECO:0000313" key="2">
    <source>
        <dbReference type="EMBL" id="RED51636.1"/>
    </source>
</evidence>
<gene>
    <name evidence="2" type="ORF">DFP95_14211</name>
</gene>
<protein>
    <submittedName>
        <fullName evidence="2">Uncharacterized protein</fullName>
    </submittedName>
</protein>
<keyword evidence="1" id="KW-1133">Transmembrane helix</keyword>
<proteinExistence type="predicted"/>
<keyword evidence="1" id="KW-0472">Membrane</keyword>
<keyword evidence="3" id="KW-1185">Reference proteome</keyword>
<feature type="transmembrane region" description="Helical" evidence="1">
    <location>
        <begin position="31"/>
        <end position="49"/>
    </location>
</feature>
<evidence type="ECO:0000256" key="1">
    <source>
        <dbReference type="SAM" id="Phobius"/>
    </source>
</evidence>
<keyword evidence="1" id="KW-0812">Transmembrane</keyword>
<dbReference type="Proteomes" id="UP000256869">
    <property type="component" value="Unassembled WGS sequence"/>
</dbReference>
<comment type="caution">
    <text evidence="2">The sequence shown here is derived from an EMBL/GenBank/DDBJ whole genome shotgun (WGS) entry which is preliminary data.</text>
</comment>
<name>A0A3D9HRZ8_9BACL</name>
<reference evidence="2 3" key="1">
    <citation type="submission" date="2018-07" db="EMBL/GenBank/DDBJ databases">
        <title>Genomic Encyclopedia of Type Strains, Phase III (KMG-III): the genomes of soil and plant-associated and newly described type strains.</title>
        <authorList>
            <person name="Whitman W."/>
        </authorList>
    </citation>
    <scope>NUCLEOTIDE SEQUENCE [LARGE SCALE GENOMIC DNA]</scope>
    <source>
        <strain evidence="2 3">CECT 8236</strain>
    </source>
</reference>
<dbReference type="EMBL" id="QRDY01000042">
    <property type="protein sequence ID" value="RED51636.1"/>
    <property type="molecule type" value="Genomic_DNA"/>
</dbReference>
<accession>A0A3D9HRZ8</accession>
<organism evidence="2 3">
    <name type="scientific">Cohnella lupini</name>
    <dbReference type="NCBI Taxonomy" id="1294267"/>
    <lineage>
        <taxon>Bacteria</taxon>
        <taxon>Bacillati</taxon>
        <taxon>Bacillota</taxon>
        <taxon>Bacilli</taxon>
        <taxon>Bacillales</taxon>
        <taxon>Paenibacillaceae</taxon>
        <taxon>Cohnella</taxon>
    </lineage>
</organism>
<dbReference type="AlphaFoldDB" id="A0A3D9HRZ8"/>
<evidence type="ECO:0000313" key="3">
    <source>
        <dbReference type="Proteomes" id="UP000256869"/>
    </source>
</evidence>